<dbReference type="Proteomes" id="UP000094802">
    <property type="component" value="Unassembled WGS sequence"/>
</dbReference>
<evidence type="ECO:0000313" key="2">
    <source>
        <dbReference type="Proteomes" id="UP000094802"/>
    </source>
</evidence>
<comment type="caution">
    <text evidence="1">The sequence shown here is derived from an EMBL/GenBank/DDBJ whole genome shotgun (WGS) entry which is preliminary data.</text>
</comment>
<dbReference type="EMBL" id="AJZD02000353">
    <property type="protein sequence ID" value="OEF85185.1"/>
    <property type="molecule type" value="Genomic_DNA"/>
</dbReference>
<protein>
    <submittedName>
        <fullName evidence="1">Uncharacterized protein</fullName>
    </submittedName>
</protein>
<name>A0A1E5FB32_VIBSP</name>
<evidence type="ECO:0000313" key="1">
    <source>
        <dbReference type="EMBL" id="OEF85185.1"/>
    </source>
</evidence>
<reference evidence="1 2" key="1">
    <citation type="journal article" date="2012" name="Science">
        <title>Ecological populations of bacteria act as socially cohesive units of antibiotic production and resistance.</title>
        <authorList>
            <person name="Cordero O.X."/>
            <person name="Wildschutte H."/>
            <person name="Kirkup B."/>
            <person name="Proehl S."/>
            <person name="Ngo L."/>
            <person name="Hussain F."/>
            <person name="Le Roux F."/>
            <person name="Mincer T."/>
            <person name="Polz M.F."/>
        </authorList>
    </citation>
    <scope>NUCLEOTIDE SEQUENCE [LARGE SCALE GENOMIC DNA]</scope>
    <source>
        <strain evidence="1 2">12E03</strain>
    </source>
</reference>
<sequence>MIAAQRAIEEEDINRLRIEIDKQIGCWENHKEDIERARLDSYSSESWSTAGAIEVLITLKNEIDSYDEQTFI</sequence>
<dbReference type="RefSeq" id="WP_019823069.1">
    <property type="nucleotide sequence ID" value="NZ_AJZD02000353.1"/>
</dbReference>
<dbReference type="AlphaFoldDB" id="A0A1E5FB32"/>
<organism evidence="1 2">
    <name type="scientific">Vibrio splendidus 12E03</name>
    <dbReference type="NCBI Taxonomy" id="1191305"/>
    <lineage>
        <taxon>Bacteria</taxon>
        <taxon>Pseudomonadati</taxon>
        <taxon>Pseudomonadota</taxon>
        <taxon>Gammaproteobacteria</taxon>
        <taxon>Vibrionales</taxon>
        <taxon>Vibrionaceae</taxon>
        <taxon>Vibrio</taxon>
    </lineage>
</organism>
<gene>
    <name evidence="1" type="ORF">A142_12865</name>
</gene>
<proteinExistence type="predicted"/>
<accession>A0A1E5FB32</accession>